<keyword evidence="10" id="KW-0408">Iron</keyword>
<dbReference type="GO" id="GO:0035598">
    <property type="term" value="F:tRNA (N(6)-L-threonylcarbamoyladenosine(37)-C(2))-methylthiotransferase activity"/>
    <property type="evidence" value="ECO:0007669"/>
    <property type="project" value="UniProtKB-EC"/>
</dbReference>
<dbReference type="PROSITE" id="PS51449">
    <property type="entry name" value="MTTASE_N"/>
    <property type="match status" value="1"/>
</dbReference>
<dbReference type="SFLD" id="SFLDS00029">
    <property type="entry name" value="Radical_SAM"/>
    <property type="match status" value="1"/>
</dbReference>
<dbReference type="InterPro" id="IPR058240">
    <property type="entry name" value="rSAM_sf"/>
</dbReference>
<feature type="domain" description="Radical SAM core" evidence="18">
    <location>
        <begin position="137"/>
        <end position="366"/>
    </location>
</feature>
<evidence type="ECO:0000256" key="12">
    <source>
        <dbReference type="ARBA" id="ARBA00031213"/>
    </source>
</evidence>
<dbReference type="InterPro" id="IPR013848">
    <property type="entry name" value="Methylthiotransferase_N"/>
</dbReference>
<dbReference type="InterPro" id="IPR038135">
    <property type="entry name" value="Methylthiotransferase_N_sf"/>
</dbReference>
<evidence type="ECO:0000256" key="4">
    <source>
        <dbReference type="ARBA" id="ARBA00022485"/>
    </source>
</evidence>
<evidence type="ECO:0000256" key="6">
    <source>
        <dbReference type="ARBA" id="ARBA00022679"/>
    </source>
</evidence>
<dbReference type="PROSITE" id="PS01278">
    <property type="entry name" value="MTTASE_RADICAL"/>
    <property type="match status" value="1"/>
</dbReference>
<dbReference type="InterPro" id="IPR005839">
    <property type="entry name" value="Methylthiotransferase"/>
</dbReference>
<dbReference type="InterPro" id="IPR006467">
    <property type="entry name" value="MiaB-like_bact"/>
</dbReference>
<evidence type="ECO:0000256" key="5">
    <source>
        <dbReference type="ARBA" id="ARBA00022490"/>
    </source>
</evidence>
<comment type="function">
    <text evidence="2">Catalyzes the methylthiolation of N6-threonylcarbamoyladenosine (t(6)A), leading to the formation of 2-methylthio-N6-threonylcarbamoyladenosine (ms(2)t(6)A) at position 37 in tRNAs that read codons beginning with adenine.</text>
</comment>
<dbReference type="EMBL" id="SOBG01000005">
    <property type="protein sequence ID" value="TDT69768.1"/>
    <property type="molecule type" value="Genomic_DNA"/>
</dbReference>
<evidence type="ECO:0000256" key="7">
    <source>
        <dbReference type="ARBA" id="ARBA00022691"/>
    </source>
</evidence>
<dbReference type="PROSITE" id="PS51918">
    <property type="entry name" value="RADICAL_SAM"/>
    <property type="match status" value="1"/>
</dbReference>
<dbReference type="PANTHER" id="PTHR11918">
    <property type="entry name" value="RADICAL SAM PROTEINS"/>
    <property type="match status" value="1"/>
</dbReference>
<proteinExistence type="inferred from homology"/>
<evidence type="ECO:0000259" key="17">
    <source>
        <dbReference type="PROSITE" id="PS51449"/>
    </source>
</evidence>
<organism evidence="19 20">
    <name type="scientific">Hypnocyclicus thermotrophus</name>
    <dbReference type="NCBI Taxonomy" id="1627895"/>
    <lineage>
        <taxon>Bacteria</taxon>
        <taxon>Fusobacteriati</taxon>
        <taxon>Fusobacteriota</taxon>
        <taxon>Fusobacteriia</taxon>
        <taxon>Fusobacteriales</taxon>
        <taxon>Fusobacteriaceae</taxon>
        <taxon>Hypnocyclicus</taxon>
    </lineage>
</organism>
<evidence type="ECO:0000256" key="1">
    <source>
        <dbReference type="ARBA" id="ARBA00001966"/>
    </source>
</evidence>
<dbReference type="GO" id="GO:0046872">
    <property type="term" value="F:metal ion binding"/>
    <property type="evidence" value="ECO:0007669"/>
    <property type="project" value="UniProtKB-KW"/>
</dbReference>
<dbReference type="Pfam" id="PF00919">
    <property type="entry name" value="UPF0004"/>
    <property type="match status" value="1"/>
</dbReference>
<evidence type="ECO:0000256" key="9">
    <source>
        <dbReference type="ARBA" id="ARBA00022723"/>
    </source>
</evidence>
<dbReference type="SFLD" id="SFLDG01061">
    <property type="entry name" value="methylthiotransferase"/>
    <property type="match status" value="1"/>
</dbReference>
<comment type="catalytic activity">
    <reaction evidence="13">
        <text>N(6)-L-threonylcarbamoyladenosine(37) in tRNA + (sulfur carrier)-SH + AH2 + 2 S-adenosyl-L-methionine = 2-methylsulfanyl-N(6)-L-threonylcarbamoyladenosine(37) in tRNA + (sulfur carrier)-H + 5'-deoxyadenosine + L-methionine + A + S-adenosyl-L-homocysteine + 2 H(+)</text>
        <dbReference type="Rhea" id="RHEA:37075"/>
        <dbReference type="Rhea" id="RHEA-COMP:10163"/>
        <dbReference type="Rhea" id="RHEA-COMP:11092"/>
        <dbReference type="Rhea" id="RHEA-COMP:14737"/>
        <dbReference type="Rhea" id="RHEA-COMP:14739"/>
        <dbReference type="ChEBI" id="CHEBI:13193"/>
        <dbReference type="ChEBI" id="CHEBI:15378"/>
        <dbReference type="ChEBI" id="CHEBI:17319"/>
        <dbReference type="ChEBI" id="CHEBI:17499"/>
        <dbReference type="ChEBI" id="CHEBI:29917"/>
        <dbReference type="ChEBI" id="CHEBI:57844"/>
        <dbReference type="ChEBI" id="CHEBI:57856"/>
        <dbReference type="ChEBI" id="CHEBI:59789"/>
        <dbReference type="ChEBI" id="CHEBI:64428"/>
        <dbReference type="ChEBI" id="CHEBI:74418"/>
        <dbReference type="ChEBI" id="CHEBI:74420"/>
        <dbReference type="EC" id="2.8.4.5"/>
    </reaction>
</comment>
<evidence type="ECO:0000256" key="3">
    <source>
        <dbReference type="ARBA" id="ARBA00013273"/>
    </source>
</evidence>
<evidence type="ECO:0000256" key="11">
    <source>
        <dbReference type="ARBA" id="ARBA00023014"/>
    </source>
</evidence>
<reference evidence="19 20" key="1">
    <citation type="submission" date="2019-03" db="EMBL/GenBank/DDBJ databases">
        <title>Genomic Encyclopedia of Type Strains, Phase IV (KMG-IV): sequencing the most valuable type-strain genomes for metagenomic binning, comparative biology and taxonomic classification.</title>
        <authorList>
            <person name="Goeker M."/>
        </authorList>
    </citation>
    <scope>NUCLEOTIDE SEQUENCE [LARGE SCALE GENOMIC DNA]</scope>
    <source>
        <strain evidence="19 20">DSM 100055</strain>
    </source>
</reference>
<name>A0AA46DY74_9FUSO</name>
<dbReference type="InterPro" id="IPR007197">
    <property type="entry name" value="rSAM"/>
</dbReference>
<evidence type="ECO:0000259" key="16">
    <source>
        <dbReference type="PROSITE" id="PS50926"/>
    </source>
</evidence>
<evidence type="ECO:0000256" key="2">
    <source>
        <dbReference type="ARBA" id="ARBA00002399"/>
    </source>
</evidence>
<dbReference type="GO" id="GO:0051539">
    <property type="term" value="F:4 iron, 4 sulfur cluster binding"/>
    <property type="evidence" value="ECO:0007669"/>
    <property type="project" value="UniProtKB-KW"/>
</dbReference>
<dbReference type="FunFam" id="3.80.30.20:FF:000001">
    <property type="entry name" value="tRNA-2-methylthio-N(6)-dimethylallyladenosine synthase 2"/>
    <property type="match status" value="1"/>
</dbReference>
<keyword evidence="6" id="KW-0808">Transferase</keyword>
<evidence type="ECO:0000313" key="19">
    <source>
        <dbReference type="EMBL" id="TDT69768.1"/>
    </source>
</evidence>
<feature type="domain" description="TRAM" evidence="16">
    <location>
        <begin position="369"/>
        <end position="428"/>
    </location>
</feature>
<evidence type="ECO:0000256" key="15">
    <source>
        <dbReference type="ARBA" id="ARBA00069898"/>
    </source>
</evidence>
<dbReference type="Pfam" id="PF04055">
    <property type="entry name" value="Radical_SAM"/>
    <property type="match status" value="1"/>
</dbReference>
<keyword evidence="9" id="KW-0479">Metal-binding</keyword>
<comment type="caution">
    <text evidence="19">The sequence shown here is derived from an EMBL/GenBank/DDBJ whole genome shotgun (WGS) entry which is preliminary data.</text>
</comment>
<dbReference type="InterPro" id="IPR023404">
    <property type="entry name" value="rSAM_horseshoe"/>
</dbReference>
<evidence type="ECO:0000259" key="18">
    <source>
        <dbReference type="PROSITE" id="PS51918"/>
    </source>
</evidence>
<dbReference type="PROSITE" id="PS50926">
    <property type="entry name" value="TRAM"/>
    <property type="match status" value="1"/>
</dbReference>
<feature type="domain" description="MTTase N-terminal" evidence="17">
    <location>
        <begin position="5"/>
        <end position="117"/>
    </location>
</feature>
<keyword evidence="7" id="KW-0949">S-adenosyl-L-methionine</keyword>
<dbReference type="SUPFAM" id="SSF102114">
    <property type="entry name" value="Radical SAM enzymes"/>
    <property type="match status" value="1"/>
</dbReference>
<evidence type="ECO:0000256" key="13">
    <source>
        <dbReference type="ARBA" id="ARBA00051661"/>
    </source>
</evidence>
<dbReference type="PANTHER" id="PTHR11918:SF45">
    <property type="entry name" value="THREONYLCARBAMOYLADENOSINE TRNA METHYLTHIOTRANSFERASE"/>
    <property type="match status" value="1"/>
</dbReference>
<dbReference type="AlphaFoldDB" id="A0AA46DY74"/>
<dbReference type="RefSeq" id="WP_134113180.1">
    <property type="nucleotide sequence ID" value="NZ_SOBG01000005.1"/>
</dbReference>
<dbReference type="Proteomes" id="UP000294678">
    <property type="component" value="Unassembled WGS sequence"/>
</dbReference>
<dbReference type="FunFam" id="3.40.50.12160:FF:000004">
    <property type="entry name" value="Threonylcarbamoyladenosine tRNA methylthiotransferase MtaB"/>
    <property type="match status" value="1"/>
</dbReference>
<sequence length="429" mass="50059">MSLNKKVAFYTLGCKVNQYETESIKKQFVDNGYNVVDFDDYADIYVVNSCTVTAMADKKTRNILRRTKKINKDSLLIVTGCYAQTNAKELEKINDIDYIVGNTDKGEIFNLISDTKKMYIKNIFDEKDYKEYSFTTFREMNRAYVKIQDGCDNFCSYCKIPFARGHKRSRQLESIIKEIKELAKEGFKEIILIGINLGSYGEDIGDIRIEDVIDEISKIDGIERIRLGSIYPDKITDRFINQLKTNNKLMPHLHISLQSGDDEILSLMKRKYDSKLVKNVLSKIKKEVKDIKFTGDVIVGFPHEKDKNFENTYNLIKDISFSDLHIFQYSDRENTLASTYQEKVSAETKKIRSKNLEKLAKEMYKKEREIYLNKELEVLVEEIKEGKSYGYSRNYLKVKIDEELEVNQIVKVKINNLTKGLLYSEYKKK</sequence>
<dbReference type="NCBIfam" id="TIGR00089">
    <property type="entry name" value="MiaB/RimO family radical SAM methylthiotransferase"/>
    <property type="match status" value="1"/>
</dbReference>
<dbReference type="EC" id="2.8.4.5" evidence="3"/>
<dbReference type="CDD" id="cd01335">
    <property type="entry name" value="Radical_SAM"/>
    <property type="match status" value="1"/>
</dbReference>
<gene>
    <name evidence="19" type="ORF">EV215_1303</name>
</gene>
<keyword evidence="5" id="KW-0963">Cytoplasm</keyword>
<comment type="cofactor">
    <cofactor evidence="1">
        <name>[4Fe-4S] cluster</name>
        <dbReference type="ChEBI" id="CHEBI:49883"/>
    </cofactor>
</comment>
<accession>A0AA46DY74</accession>
<keyword evidence="11" id="KW-0411">Iron-sulfur</keyword>
<dbReference type="SFLD" id="SFLDG01082">
    <property type="entry name" value="B12-binding_domain_containing"/>
    <property type="match status" value="1"/>
</dbReference>
<dbReference type="SMART" id="SM00729">
    <property type="entry name" value="Elp3"/>
    <property type="match status" value="1"/>
</dbReference>
<dbReference type="Gene3D" id="3.80.30.20">
    <property type="entry name" value="tm_1862 like domain"/>
    <property type="match status" value="1"/>
</dbReference>
<dbReference type="InterPro" id="IPR020612">
    <property type="entry name" value="Methylthiotransferase_CS"/>
</dbReference>
<dbReference type="InterPro" id="IPR002792">
    <property type="entry name" value="TRAM_dom"/>
</dbReference>
<dbReference type="NCBIfam" id="TIGR01579">
    <property type="entry name" value="MiaB-like-C"/>
    <property type="match status" value="1"/>
</dbReference>
<evidence type="ECO:0000256" key="14">
    <source>
        <dbReference type="ARBA" id="ARBA00061574"/>
    </source>
</evidence>
<keyword evidence="8" id="KW-0819">tRNA processing</keyword>
<comment type="similarity">
    <text evidence="14">Belongs to the methylthiotransferase family. MtaB subfamily.</text>
</comment>
<keyword evidence="20" id="KW-1185">Reference proteome</keyword>
<evidence type="ECO:0000256" key="10">
    <source>
        <dbReference type="ARBA" id="ARBA00023004"/>
    </source>
</evidence>
<dbReference type="InterPro" id="IPR006638">
    <property type="entry name" value="Elp3/MiaA/NifB-like_rSAM"/>
</dbReference>
<dbReference type="Gene3D" id="3.40.50.12160">
    <property type="entry name" value="Methylthiotransferase, N-terminal domain"/>
    <property type="match status" value="1"/>
</dbReference>
<evidence type="ECO:0000256" key="8">
    <source>
        <dbReference type="ARBA" id="ARBA00022694"/>
    </source>
</evidence>
<keyword evidence="4" id="KW-0004">4Fe-4S</keyword>
<evidence type="ECO:0000313" key="20">
    <source>
        <dbReference type="Proteomes" id="UP000294678"/>
    </source>
</evidence>
<protein>
    <recommendedName>
        <fullName evidence="15">Threonylcarbamoyladenosine tRNA methylthiotransferase MtaB</fullName>
        <ecNumber evidence="3">2.8.4.5</ecNumber>
    </recommendedName>
    <alternativeName>
        <fullName evidence="12">tRNA-t(6)A37 methylthiotransferase</fullName>
    </alternativeName>
</protein>